<dbReference type="Proteomes" id="UP000054144">
    <property type="component" value="Unassembled WGS sequence"/>
</dbReference>
<proteinExistence type="predicted"/>
<feature type="region of interest" description="Disordered" evidence="1">
    <location>
        <begin position="134"/>
        <end position="169"/>
    </location>
</feature>
<dbReference type="EMBL" id="KN881638">
    <property type="protein sequence ID" value="KIY52585.1"/>
    <property type="molecule type" value="Genomic_DNA"/>
</dbReference>
<evidence type="ECO:0000313" key="3">
    <source>
        <dbReference type="Proteomes" id="UP000054144"/>
    </source>
</evidence>
<organism evidence="2 3">
    <name type="scientific">Fistulina hepatica ATCC 64428</name>
    <dbReference type="NCBI Taxonomy" id="1128425"/>
    <lineage>
        <taxon>Eukaryota</taxon>
        <taxon>Fungi</taxon>
        <taxon>Dikarya</taxon>
        <taxon>Basidiomycota</taxon>
        <taxon>Agaricomycotina</taxon>
        <taxon>Agaricomycetes</taxon>
        <taxon>Agaricomycetidae</taxon>
        <taxon>Agaricales</taxon>
        <taxon>Fistulinaceae</taxon>
        <taxon>Fistulina</taxon>
    </lineage>
</organism>
<feature type="compositionally biased region" description="Basic and acidic residues" evidence="1">
    <location>
        <begin position="140"/>
        <end position="151"/>
    </location>
</feature>
<protein>
    <submittedName>
        <fullName evidence="2">Uncharacterized protein</fullName>
    </submittedName>
</protein>
<reference evidence="2 3" key="1">
    <citation type="journal article" date="2015" name="Fungal Genet. Biol.">
        <title>Evolution of novel wood decay mechanisms in Agaricales revealed by the genome sequences of Fistulina hepatica and Cylindrobasidium torrendii.</title>
        <authorList>
            <person name="Floudas D."/>
            <person name="Held B.W."/>
            <person name="Riley R."/>
            <person name="Nagy L.G."/>
            <person name="Koehler G."/>
            <person name="Ransdell A.S."/>
            <person name="Younus H."/>
            <person name="Chow J."/>
            <person name="Chiniquy J."/>
            <person name="Lipzen A."/>
            <person name="Tritt A."/>
            <person name="Sun H."/>
            <person name="Haridas S."/>
            <person name="LaButti K."/>
            <person name="Ohm R.A."/>
            <person name="Kues U."/>
            <person name="Blanchette R.A."/>
            <person name="Grigoriev I.V."/>
            <person name="Minto R.E."/>
            <person name="Hibbett D.S."/>
        </authorList>
    </citation>
    <scope>NUCLEOTIDE SEQUENCE [LARGE SCALE GENOMIC DNA]</scope>
    <source>
        <strain evidence="2 3">ATCC 64428</strain>
    </source>
</reference>
<evidence type="ECO:0000256" key="1">
    <source>
        <dbReference type="SAM" id="MobiDB-lite"/>
    </source>
</evidence>
<evidence type="ECO:0000313" key="2">
    <source>
        <dbReference type="EMBL" id="KIY52585.1"/>
    </source>
</evidence>
<keyword evidence="3" id="KW-1185">Reference proteome</keyword>
<accession>A0A0D7AL28</accession>
<name>A0A0D7AL28_9AGAR</name>
<sequence>MSGVPVELEMLSSAVLKESLDILKKQCAELKAQEMLEKKATGSGKKSKKWLRDDETGDKELLKKKKKADASASTKKKTKEKLVKKENWRYAEEGKECTWCVRQEVICEVPAEGTSLVCHWCIRLKQSCSRVGEKKKGKGKGMEVEPVREKSVVSVSDGEEEEEGKSMPEWFEWIDQS</sequence>
<gene>
    <name evidence="2" type="ORF">FISHEDRAFT_69711</name>
</gene>
<dbReference type="AlphaFoldDB" id="A0A0D7AL28"/>